<evidence type="ECO:0000256" key="2">
    <source>
        <dbReference type="RuleBase" id="RU362097"/>
    </source>
</evidence>
<keyword evidence="4" id="KW-1185">Reference proteome</keyword>
<comment type="subcellular location">
    <subcellularLocation>
        <location evidence="2">Cell membrane</location>
        <topology evidence="2">Lipid-anchor</topology>
    </subcellularLocation>
</comment>
<reference evidence="3 4" key="1">
    <citation type="submission" date="2023-10" db="EMBL/GenBank/DDBJ databases">
        <title>Complete genome sequence of a Sphingomonadaceae bacterium.</title>
        <authorList>
            <person name="Yan C."/>
        </authorList>
    </citation>
    <scope>NUCLEOTIDE SEQUENCE [LARGE SCALE GENOMIC DNA]</scope>
    <source>
        <strain evidence="3 4">SCSIO 66989</strain>
    </source>
</reference>
<dbReference type="InterPro" id="IPR010131">
    <property type="entry name" value="MdtP/NodT-like"/>
</dbReference>
<evidence type="ECO:0000256" key="1">
    <source>
        <dbReference type="ARBA" id="ARBA00007613"/>
    </source>
</evidence>
<protein>
    <submittedName>
        <fullName evidence="3">TolC family protein</fullName>
    </submittedName>
</protein>
<dbReference type="Proteomes" id="UP001302429">
    <property type="component" value="Chromosome"/>
</dbReference>
<dbReference type="NCBIfam" id="TIGR01845">
    <property type="entry name" value="outer_NodT"/>
    <property type="match status" value="1"/>
</dbReference>
<sequence length="490" mass="53372">MSGCTINRTEAPIDGVDVADWQTPATSELARRSGDGAPALPGTERQWWSQFDDPLLLDLIDAARNENREIRIAALRIIEARAQAQGLRANLLPQSVTGTLNGGYAANALAGGRIVDNDFLFVDAGVSAAWELDIFGRIRRSIEQGEAVLSGVEASARDVEILISAEVARRYYNYRTAEARLAILRGNAALQQRSADIANLRYEYGEDSELDAQQARSQLVATETAIPGLMATMEQERAALAVLTGRLPGDIALDDRADFPVANLPLYAIPAEMLMRRPDVRGAVQGIEVQAAQLDLTKAQLQPAFVLAGAFGITRTTAGGLTDAVTESLAASLSFPIFDFGRIRNAIRAQDARLEQAVARYEQTVLDAARETDEVAINLLRIREEIALLTESAAIARRGLEIANTRYREGLSPFDRVLDAQALLLRQEDSLTAARGREAVALIGLYRVIAGGWDMRAPEEIIPARTLDRMQQRTNWGDDIIENVAGENTP</sequence>
<dbReference type="EMBL" id="CP136594">
    <property type="protein sequence ID" value="WOE75908.1"/>
    <property type="molecule type" value="Genomic_DNA"/>
</dbReference>
<keyword evidence="2" id="KW-0564">Palmitate</keyword>
<dbReference type="Gene3D" id="1.20.1600.10">
    <property type="entry name" value="Outer membrane efflux proteins (OEP)"/>
    <property type="match status" value="1"/>
</dbReference>
<accession>A0AA97FA08</accession>
<dbReference type="Pfam" id="PF02321">
    <property type="entry name" value="OEP"/>
    <property type="match status" value="2"/>
</dbReference>
<keyword evidence="2" id="KW-0812">Transmembrane</keyword>
<dbReference type="SUPFAM" id="SSF56954">
    <property type="entry name" value="Outer membrane efflux proteins (OEP)"/>
    <property type="match status" value="1"/>
</dbReference>
<evidence type="ECO:0000313" key="3">
    <source>
        <dbReference type="EMBL" id="WOE75908.1"/>
    </source>
</evidence>
<dbReference type="PANTHER" id="PTHR30203:SF25">
    <property type="entry name" value="OUTER MEMBRANE PROTEIN-RELATED"/>
    <property type="match status" value="1"/>
</dbReference>
<dbReference type="InterPro" id="IPR003423">
    <property type="entry name" value="OMP_efflux"/>
</dbReference>
<dbReference type="PANTHER" id="PTHR30203">
    <property type="entry name" value="OUTER MEMBRANE CATION EFFLUX PROTEIN"/>
    <property type="match status" value="1"/>
</dbReference>
<dbReference type="AlphaFoldDB" id="A0AA97FA08"/>
<dbReference type="KEGG" id="acoa:RB602_04110"/>
<keyword evidence="2" id="KW-0472">Membrane</keyword>
<name>A0AA97FA08_9SPHN</name>
<organism evidence="3 4">
    <name type="scientific">Alterisphingorhabdus coralli</name>
    <dbReference type="NCBI Taxonomy" id="3071408"/>
    <lineage>
        <taxon>Bacteria</taxon>
        <taxon>Pseudomonadati</taxon>
        <taxon>Pseudomonadota</taxon>
        <taxon>Alphaproteobacteria</taxon>
        <taxon>Sphingomonadales</taxon>
        <taxon>Sphingomonadaceae</taxon>
        <taxon>Alterisphingorhabdus (ex Yan et al. 2024)</taxon>
    </lineage>
</organism>
<dbReference type="RefSeq" id="WP_317083202.1">
    <property type="nucleotide sequence ID" value="NZ_CP136594.1"/>
</dbReference>
<dbReference type="GO" id="GO:0005886">
    <property type="term" value="C:plasma membrane"/>
    <property type="evidence" value="ECO:0007669"/>
    <property type="project" value="UniProtKB-SubCell"/>
</dbReference>
<proteinExistence type="inferred from homology"/>
<keyword evidence="2" id="KW-1134">Transmembrane beta strand</keyword>
<dbReference type="Gene3D" id="2.20.200.10">
    <property type="entry name" value="Outer membrane efflux proteins (OEP)"/>
    <property type="match status" value="1"/>
</dbReference>
<dbReference type="GO" id="GO:0015562">
    <property type="term" value="F:efflux transmembrane transporter activity"/>
    <property type="evidence" value="ECO:0007669"/>
    <property type="project" value="InterPro"/>
</dbReference>
<comment type="similarity">
    <text evidence="1 2">Belongs to the outer membrane factor (OMF) (TC 1.B.17) family.</text>
</comment>
<evidence type="ECO:0000313" key="4">
    <source>
        <dbReference type="Proteomes" id="UP001302429"/>
    </source>
</evidence>
<gene>
    <name evidence="3" type="ORF">RB602_04110</name>
</gene>
<keyword evidence="2" id="KW-0449">Lipoprotein</keyword>